<reference evidence="1 2" key="2">
    <citation type="journal article" date="2022" name="Mol. Ecol. Resour.">
        <title>The genomes of chicory, endive, great burdock and yacon provide insights into Asteraceae paleo-polyploidization history and plant inulin production.</title>
        <authorList>
            <person name="Fan W."/>
            <person name="Wang S."/>
            <person name="Wang H."/>
            <person name="Wang A."/>
            <person name="Jiang F."/>
            <person name="Liu H."/>
            <person name="Zhao H."/>
            <person name="Xu D."/>
            <person name="Zhang Y."/>
        </authorList>
    </citation>
    <scope>NUCLEOTIDE SEQUENCE [LARGE SCALE GENOMIC DNA]</scope>
    <source>
        <strain evidence="2">cv. Yunnan</strain>
        <tissue evidence="1">Leaves</tissue>
    </source>
</reference>
<keyword evidence="2" id="KW-1185">Reference proteome</keyword>
<protein>
    <submittedName>
        <fullName evidence="1">Uncharacterized protein</fullName>
    </submittedName>
</protein>
<evidence type="ECO:0000313" key="2">
    <source>
        <dbReference type="Proteomes" id="UP001056120"/>
    </source>
</evidence>
<accession>A0ACB9HVN8</accession>
<proteinExistence type="predicted"/>
<dbReference type="EMBL" id="CM042028">
    <property type="protein sequence ID" value="KAI3799652.1"/>
    <property type="molecule type" value="Genomic_DNA"/>
</dbReference>
<dbReference type="Proteomes" id="UP001056120">
    <property type="component" value="Linkage Group LG11"/>
</dbReference>
<gene>
    <name evidence="1" type="ORF">L1987_34951</name>
</gene>
<organism evidence="1 2">
    <name type="scientific">Smallanthus sonchifolius</name>
    <dbReference type="NCBI Taxonomy" id="185202"/>
    <lineage>
        <taxon>Eukaryota</taxon>
        <taxon>Viridiplantae</taxon>
        <taxon>Streptophyta</taxon>
        <taxon>Embryophyta</taxon>
        <taxon>Tracheophyta</taxon>
        <taxon>Spermatophyta</taxon>
        <taxon>Magnoliopsida</taxon>
        <taxon>eudicotyledons</taxon>
        <taxon>Gunneridae</taxon>
        <taxon>Pentapetalae</taxon>
        <taxon>asterids</taxon>
        <taxon>campanulids</taxon>
        <taxon>Asterales</taxon>
        <taxon>Asteraceae</taxon>
        <taxon>Asteroideae</taxon>
        <taxon>Heliantheae alliance</taxon>
        <taxon>Millerieae</taxon>
        <taxon>Smallanthus</taxon>
    </lineage>
</organism>
<name>A0ACB9HVN8_9ASTR</name>
<evidence type="ECO:0000313" key="1">
    <source>
        <dbReference type="EMBL" id="KAI3799652.1"/>
    </source>
</evidence>
<sequence>MSSPLISSTVHWHSVTPLLRPRSPSLSGLSSRNQHTKERLTKPNRQLFFSFQEHNKKREDLQRFEELKKKGAISDSEDDDESSDDDDEEDIVNYSTKHDLKFFDALIKVKNKDPSLKNNDAKLFNSDDEQDVENEGADDKKEKKTKSMFLTDANAKHLMENGAEFDENI</sequence>
<comment type="caution">
    <text evidence="1">The sequence shown here is derived from an EMBL/GenBank/DDBJ whole genome shotgun (WGS) entry which is preliminary data.</text>
</comment>
<reference evidence="2" key="1">
    <citation type="journal article" date="2022" name="Mol. Ecol. Resour.">
        <title>The genomes of chicory, endive, great burdock and yacon provide insights into Asteraceae palaeo-polyploidization history and plant inulin production.</title>
        <authorList>
            <person name="Fan W."/>
            <person name="Wang S."/>
            <person name="Wang H."/>
            <person name="Wang A."/>
            <person name="Jiang F."/>
            <person name="Liu H."/>
            <person name="Zhao H."/>
            <person name="Xu D."/>
            <person name="Zhang Y."/>
        </authorList>
    </citation>
    <scope>NUCLEOTIDE SEQUENCE [LARGE SCALE GENOMIC DNA]</scope>
    <source>
        <strain evidence="2">cv. Yunnan</strain>
    </source>
</reference>